<evidence type="ECO:0000313" key="2">
    <source>
        <dbReference type="Proteomes" id="UP001163046"/>
    </source>
</evidence>
<dbReference type="EMBL" id="MU825883">
    <property type="protein sequence ID" value="KAJ7385062.1"/>
    <property type="molecule type" value="Genomic_DNA"/>
</dbReference>
<accession>A0A9X0D2R0</accession>
<gene>
    <name evidence="1" type="primary">ZNFX1_36</name>
    <name evidence="1" type="ORF">OS493_018756</name>
</gene>
<dbReference type="AlphaFoldDB" id="A0A9X0D2R0"/>
<keyword evidence="2" id="KW-1185">Reference proteome</keyword>
<proteinExistence type="predicted"/>
<reference evidence="1" key="1">
    <citation type="submission" date="2023-01" db="EMBL/GenBank/DDBJ databases">
        <title>Genome assembly of the deep-sea coral Lophelia pertusa.</title>
        <authorList>
            <person name="Herrera S."/>
            <person name="Cordes E."/>
        </authorList>
    </citation>
    <scope>NUCLEOTIDE SEQUENCE</scope>
    <source>
        <strain evidence="1">USNM1676648</strain>
        <tissue evidence="1">Polyp</tissue>
    </source>
</reference>
<dbReference type="CDD" id="cd06008">
    <property type="entry name" value="NF-X1-zinc-finger"/>
    <property type="match status" value="1"/>
</dbReference>
<organism evidence="1 2">
    <name type="scientific">Desmophyllum pertusum</name>
    <dbReference type="NCBI Taxonomy" id="174260"/>
    <lineage>
        <taxon>Eukaryota</taxon>
        <taxon>Metazoa</taxon>
        <taxon>Cnidaria</taxon>
        <taxon>Anthozoa</taxon>
        <taxon>Hexacorallia</taxon>
        <taxon>Scleractinia</taxon>
        <taxon>Caryophylliina</taxon>
        <taxon>Caryophylliidae</taxon>
        <taxon>Desmophyllum</taxon>
    </lineage>
</organism>
<dbReference type="OrthoDB" id="2423195at2759"/>
<protein>
    <submittedName>
        <fullName evidence="1">NFX1-type zinc finger-containing protein 1</fullName>
    </submittedName>
</protein>
<sequence>MYSALQYVEKSCNVVISVLEFVAIAGQRSSHGICQNPCSRFLVCLHRCRAMCCEPCPPCVSACSRRCPHEKCKMCCSKPCGTCREPCTWICPHHQCNNLCGEECDRPRCDAPCPKKLPCRHPCIGLCGENCPTVCAVCHAKKLSSMLTDGCGNKMEATRCLQLFDCGHIIKVEEMDAWMLHELGSDVQLMRCPRCSTPITFSYRYGNLIKRTLKNIENVKAKVKELAFEVTNSVRLMVRYLRHRNYDVKKLTFPKTVLRVVQPLSYDVRQMSEHDILFLFTLKSHLMIIQLAEETQQVLANVHTAHPSFKQQLKVDELLKIITEALENVKEYLEQPQLDLKILSQVHEQTRKFFLFSHVLEAQIEATKRQTPFSRNGKTRLKMARDRFAVFLHGNDDALDLEWLGKIVNSLRTEMNLPLLPTEEAKDFANFPGYQRGVWKLCEQSHVYFTGWIARGGEDIQVGSQGCSRCTAQESNGTSVGEDDDEDVDDYEDEWRLFFATGREKCSSRQSRDRRL</sequence>
<evidence type="ECO:0000313" key="1">
    <source>
        <dbReference type="EMBL" id="KAJ7385062.1"/>
    </source>
</evidence>
<dbReference type="Proteomes" id="UP001163046">
    <property type="component" value="Unassembled WGS sequence"/>
</dbReference>
<name>A0A9X0D2R0_9CNID</name>
<comment type="caution">
    <text evidence="1">The sequence shown here is derived from an EMBL/GenBank/DDBJ whole genome shotgun (WGS) entry which is preliminary data.</text>
</comment>